<name>A0A0N4URK2_DRAME</name>
<dbReference type="InterPro" id="IPR008042">
    <property type="entry name" value="Retrotrans_Pao"/>
</dbReference>
<dbReference type="WBParaSite" id="DME_0001068401-mRNA-1">
    <property type="protein sequence ID" value="DME_0001068401-mRNA-1"/>
    <property type="gene ID" value="DME_0001068401"/>
</dbReference>
<dbReference type="Proteomes" id="UP000038040">
    <property type="component" value="Unplaced"/>
</dbReference>
<accession>A0A0N4URK2</accession>
<reference evidence="2" key="1">
    <citation type="submission" date="2017-02" db="UniProtKB">
        <authorList>
            <consortium name="WormBaseParasite"/>
        </authorList>
    </citation>
    <scope>IDENTIFICATION</scope>
</reference>
<protein>
    <submittedName>
        <fullName evidence="2">Reverse transcriptase domain-containing protein</fullName>
    </submittedName>
</protein>
<evidence type="ECO:0000313" key="1">
    <source>
        <dbReference type="Proteomes" id="UP000038040"/>
    </source>
</evidence>
<dbReference type="Pfam" id="PF05380">
    <property type="entry name" value="Peptidase_A17"/>
    <property type="match status" value="1"/>
</dbReference>
<sequence length="274" mass="31603">LKKYEEVKSIFSEASMNIREFFSNDKSFNTQLPSYDLAEFIASHFDPLGFLVPTMISFKLFLQDLWKKKLPWDQPLNEHENQTWNPLITLWPTYVKEIPRAVINTFQYTSIHVFTDASIKAYAAAVYVKQSPTTSLIFAKSRVAPIKTMTIPKLELLAILIGVRAAHFVIKQLEFENAQVILWSDSRQEGEELAEQLDDEIGKAMLLIQNEFSEFAVHWRMIIGGTTSQIPFSLNEKVTTGQAIDMEWKTRVFWFELHLDYSDLVLSGCIAIRL</sequence>
<evidence type="ECO:0000313" key="2">
    <source>
        <dbReference type="WBParaSite" id="DME_0001068401-mRNA-1"/>
    </source>
</evidence>
<dbReference type="PANTHER" id="PTHR47331">
    <property type="entry name" value="PHD-TYPE DOMAIN-CONTAINING PROTEIN"/>
    <property type="match status" value="1"/>
</dbReference>
<organism evidence="1 2">
    <name type="scientific">Dracunculus medinensis</name>
    <name type="common">Guinea worm</name>
    <dbReference type="NCBI Taxonomy" id="318479"/>
    <lineage>
        <taxon>Eukaryota</taxon>
        <taxon>Metazoa</taxon>
        <taxon>Ecdysozoa</taxon>
        <taxon>Nematoda</taxon>
        <taxon>Chromadorea</taxon>
        <taxon>Rhabditida</taxon>
        <taxon>Spirurina</taxon>
        <taxon>Dracunculoidea</taxon>
        <taxon>Dracunculidae</taxon>
        <taxon>Dracunculus</taxon>
    </lineage>
</organism>
<dbReference type="AlphaFoldDB" id="A0A0N4URK2"/>
<proteinExistence type="predicted"/>